<accession>A0A9N9P8E0</accession>
<dbReference type="EMBL" id="CAJVPZ010070219">
    <property type="protein sequence ID" value="CAG8799643.1"/>
    <property type="molecule type" value="Genomic_DNA"/>
</dbReference>
<evidence type="ECO:0000313" key="2">
    <source>
        <dbReference type="EMBL" id="CAG8799643.1"/>
    </source>
</evidence>
<feature type="non-terminal residue" evidence="2">
    <location>
        <position position="40"/>
    </location>
</feature>
<gene>
    <name evidence="2" type="ORF">RFULGI_LOCUS17592</name>
</gene>
<dbReference type="Proteomes" id="UP000789396">
    <property type="component" value="Unassembled WGS sequence"/>
</dbReference>
<evidence type="ECO:0000256" key="1">
    <source>
        <dbReference type="SAM" id="MobiDB-lite"/>
    </source>
</evidence>
<organism evidence="2 3">
    <name type="scientific">Racocetra fulgida</name>
    <dbReference type="NCBI Taxonomy" id="60492"/>
    <lineage>
        <taxon>Eukaryota</taxon>
        <taxon>Fungi</taxon>
        <taxon>Fungi incertae sedis</taxon>
        <taxon>Mucoromycota</taxon>
        <taxon>Glomeromycotina</taxon>
        <taxon>Glomeromycetes</taxon>
        <taxon>Diversisporales</taxon>
        <taxon>Gigasporaceae</taxon>
        <taxon>Racocetra</taxon>
    </lineage>
</organism>
<reference evidence="2" key="1">
    <citation type="submission" date="2021-06" db="EMBL/GenBank/DDBJ databases">
        <authorList>
            <person name="Kallberg Y."/>
            <person name="Tangrot J."/>
            <person name="Rosling A."/>
        </authorList>
    </citation>
    <scope>NUCLEOTIDE SEQUENCE</scope>
    <source>
        <strain evidence="2">IN212</strain>
    </source>
</reference>
<sequence length="40" mass="4460">MHHDHDDSDYDDPPSPSPSGHSGYPHQLNSEDGQIDRNCV</sequence>
<dbReference type="AlphaFoldDB" id="A0A9N9P8E0"/>
<feature type="region of interest" description="Disordered" evidence="1">
    <location>
        <begin position="1"/>
        <end position="40"/>
    </location>
</feature>
<proteinExistence type="predicted"/>
<keyword evidence="3" id="KW-1185">Reference proteome</keyword>
<protein>
    <submittedName>
        <fullName evidence="2">6099_t:CDS:1</fullName>
    </submittedName>
</protein>
<comment type="caution">
    <text evidence="2">The sequence shown here is derived from an EMBL/GenBank/DDBJ whole genome shotgun (WGS) entry which is preliminary data.</text>
</comment>
<evidence type="ECO:0000313" key="3">
    <source>
        <dbReference type="Proteomes" id="UP000789396"/>
    </source>
</evidence>
<name>A0A9N9P8E0_9GLOM</name>